<dbReference type="EMBL" id="SRLO01000848">
    <property type="protein sequence ID" value="TNN45415.1"/>
    <property type="molecule type" value="Genomic_DNA"/>
</dbReference>
<sequence>MPKQKKRSSEQRGGDTCWTGGCWMCFDSQRKAVRLNRSPFLRRLPAGQEAVKGVGCSINSKSKEPTNNYISILEQTLAVRRTPPGTRYCLSALKSHPEPQLSAHKPDK</sequence>
<dbReference type="Proteomes" id="UP000314294">
    <property type="component" value="Unassembled WGS sequence"/>
</dbReference>
<gene>
    <name evidence="1" type="ORF">EYF80_044402</name>
</gene>
<name>A0A4Z2FWZ1_9TELE</name>
<evidence type="ECO:0000313" key="2">
    <source>
        <dbReference type="Proteomes" id="UP000314294"/>
    </source>
</evidence>
<accession>A0A4Z2FWZ1</accession>
<dbReference type="AlphaFoldDB" id="A0A4Z2FWZ1"/>
<comment type="caution">
    <text evidence="1">The sequence shown here is derived from an EMBL/GenBank/DDBJ whole genome shotgun (WGS) entry which is preliminary data.</text>
</comment>
<proteinExistence type="predicted"/>
<reference evidence="1 2" key="1">
    <citation type="submission" date="2019-03" db="EMBL/GenBank/DDBJ databases">
        <title>First draft genome of Liparis tanakae, snailfish: a comprehensive survey of snailfish specific genes.</title>
        <authorList>
            <person name="Kim W."/>
            <person name="Song I."/>
            <person name="Jeong J.-H."/>
            <person name="Kim D."/>
            <person name="Kim S."/>
            <person name="Ryu S."/>
            <person name="Song J.Y."/>
            <person name="Lee S.K."/>
        </authorList>
    </citation>
    <scope>NUCLEOTIDE SEQUENCE [LARGE SCALE GENOMIC DNA]</scope>
    <source>
        <tissue evidence="1">Muscle</tissue>
    </source>
</reference>
<organism evidence="1 2">
    <name type="scientific">Liparis tanakae</name>
    <name type="common">Tanaka's snailfish</name>
    <dbReference type="NCBI Taxonomy" id="230148"/>
    <lineage>
        <taxon>Eukaryota</taxon>
        <taxon>Metazoa</taxon>
        <taxon>Chordata</taxon>
        <taxon>Craniata</taxon>
        <taxon>Vertebrata</taxon>
        <taxon>Euteleostomi</taxon>
        <taxon>Actinopterygii</taxon>
        <taxon>Neopterygii</taxon>
        <taxon>Teleostei</taxon>
        <taxon>Neoteleostei</taxon>
        <taxon>Acanthomorphata</taxon>
        <taxon>Eupercaria</taxon>
        <taxon>Perciformes</taxon>
        <taxon>Cottioidei</taxon>
        <taxon>Cottales</taxon>
        <taxon>Liparidae</taxon>
        <taxon>Liparis</taxon>
    </lineage>
</organism>
<keyword evidence="2" id="KW-1185">Reference proteome</keyword>
<evidence type="ECO:0000313" key="1">
    <source>
        <dbReference type="EMBL" id="TNN45415.1"/>
    </source>
</evidence>
<protein>
    <submittedName>
        <fullName evidence="1">Uncharacterized protein</fullName>
    </submittedName>
</protein>